<dbReference type="EMBL" id="CABVGZ010000074">
    <property type="protein sequence ID" value="VVN32836.1"/>
    <property type="molecule type" value="Genomic_DNA"/>
</dbReference>
<organism evidence="2 3">
    <name type="scientific">Pseudomonas fluorescens</name>
    <dbReference type="NCBI Taxonomy" id="294"/>
    <lineage>
        <taxon>Bacteria</taxon>
        <taxon>Pseudomonadati</taxon>
        <taxon>Pseudomonadota</taxon>
        <taxon>Gammaproteobacteria</taxon>
        <taxon>Pseudomonadales</taxon>
        <taxon>Pseudomonadaceae</taxon>
        <taxon>Pseudomonas</taxon>
    </lineage>
</organism>
<name>A0A5E6WVP5_PSEFL</name>
<gene>
    <name evidence="2" type="ORF">PS624_04934</name>
</gene>
<evidence type="ECO:0000256" key="1">
    <source>
        <dbReference type="SAM" id="MobiDB-lite"/>
    </source>
</evidence>
<reference evidence="2 3" key="1">
    <citation type="submission" date="2019-09" db="EMBL/GenBank/DDBJ databases">
        <authorList>
            <person name="Chandra G."/>
            <person name="Truman W A."/>
        </authorList>
    </citation>
    <scope>NUCLEOTIDE SEQUENCE [LARGE SCALE GENOMIC DNA]</scope>
    <source>
        <strain evidence="2">PS624</strain>
    </source>
</reference>
<feature type="compositionally biased region" description="Low complexity" evidence="1">
    <location>
        <begin position="162"/>
        <end position="177"/>
    </location>
</feature>
<evidence type="ECO:0000313" key="2">
    <source>
        <dbReference type="EMBL" id="VVN32836.1"/>
    </source>
</evidence>
<protein>
    <submittedName>
        <fullName evidence="2">Uncharacterized protein</fullName>
    </submittedName>
</protein>
<dbReference type="AlphaFoldDB" id="A0A5E6WVP5"/>
<sequence>MYLRHRCRSQRFDVETAEHVADFLAQLFFDQLDRQLRIERRHAVLQQHQLIGDVFRQQVAAGRENLPELDENRPEILQRQAQTRPPAKVQRLAREPAPRQHIAQRQEKPGQRQIEQQVIEAVADHDRLDAQQTADGEQLHALSLGSRDRERRSKRASRRSRSSLIRSSSLNRASASRCPTRVRDSSARYSARFWLRLANPC</sequence>
<feature type="compositionally biased region" description="Basic residues" evidence="1">
    <location>
        <begin position="152"/>
        <end position="161"/>
    </location>
</feature>
<feature type="compositionally biased region" description="Basic and acidic residues" evidence="1">
    <location>
        <begin position="92"/>
        <end position="110"/>
    </location>
</feature>
<feature type="region of interest" description="Disordered" evidence="1">
    <location>
        <begin position="78"/>
        <end position="114"/>
    </location>
</feature>
<evidence type="ECO:0000313" key="3">
    <source>
        <dbReference type="Proteomes" id="UP000326241"/>
    </source>
</evidence>
<dbReference type="Proteomes" id="UP000326241">
    <property type="component" value="Unassembled WGS sequence"/>
</dbReference>
<feature type="region of interest" description="Disordered" evidence="1">
    <location>
        <begin position="131"/>
        <end position="177"/>
    </location>
</feature>
<accession>A0A5E6WVP5</accession>
<proteinExistence type="predicted"/>